<feature type="signal peptide" evidence="2">
    <location>
        <begin position="1"/>
        <end position="20"/>
    </location>
</feature>
<organism evidence="3 4">
    <name type="scientific">Devosia insulae DS-56</name>
    <dbReference type="NCBI Taxonomy" id="1116389"/>
    <lineage>
        <taxon>Bacteria</taxon>
        <taxon>Pseudomonadati</taxon>
        <taxon>Pseudomonadota</taxon>
        <taxon>Alphaproteobacteria</taxon>
        <taxon>Hyphomicrobiales</taxon>
        <taxon>Devosiaceae</taxon>
        <taxon>Devosia</taxon>
    </lineage>
</organism>
<dbReference type="CDD" id="cd16325">
    <property type="entry name" value="LolA"/>
    <property type="match status" value="1"/>
</dbReference>
<feature type="chain" id="PRO_5009190619" description="Cell envelope biogenesis protein LolA" evidence="2">
    <location>
        <begin position="21"/>
        <end position="209"/>
    </location>
</feature>
<dbReference type="SUPFAM" id="SSF89392">
    <property type="entry name" value="Prokaryotic lipoproteins and lipoprotein localization factors"/>
    <property type="match status" value="1"/>
</dbReference>
<evidence type="ECO:0008006" key="5">
    <source>
        <dbReference type="Google" id="ProtNLM"/>
    </source>
</evidence>
<evidence type="ECO:0000256" key="2">
    <source>
        <dbReference type="SAM" id="SignalP"/>
    </source>
</evidence>
<keyword evidence="1 2" id="KW-0732">Signal</keyword>
<dbReference type="Pfam" id="PF03548">
    <property type="entry name" value="LolA"/>
    <property type="match status" value="1"/>
</dbReference>
<dbReference type="Gene3D" id="2.50.20.10">
    <property type="entry name" value="Lipoprotein localisation LolA/LolB/LppX"/>
    <property type="match status" value="1"/>
</dbReference>
<dbReference type="InterPro" id="IPR004564">
    <property type="entry name" value="OM_lipoprot_carrier_LolA-like"/>
</dbReference>
<name>A0A1E5XTT0_9HYPH</name>
<evidence type="ECO:0000313" key="4">
    <source>
        <dbReference type="Proteomes" id="UP000095463"/>
    </source>
</evidence>
<accession>A0A1E5XTT0</accession>
<dbReference type="AlphaFoldDB" id="A0A1E5XTT0"/>
<reference evidence="3 4" key="1">
    <citation type="journal article" date="2015" name="Genome Announc.">
        <title>Genome Assemblies of Three Soil-Associated Devosia species: D. insulae, D. limi, and D. soli.</title>
        <authorList>
            <person name="Hassan Y.I."/>
            <person name="Lepp D."/>
            <person name="Zhou T."/>
        </authorList>
    </citation>
    <scope>NUCLEOTIDE SEQUENCE [LARGE SCALE GENOMIC DNA]</scope>
    <source>
        <strain evidence="3 4">DS-56</strain>
    </source>
</reference>
<dbReference type="RefSeq" id="WP_069908835.1">
    <property type="nucleotide sequence ID" value="NZ_LAJE02000104.1"/>
</dbReference>
<dbReference type="OrthoDB" id="9800501at2"/>
<dbReference type="InterPro" id="IPR029046">
    <property type="entry name" value="LolA/LolB/LppX"/>
</dbReference>
<dbReference type="EMBL" id="LAJE02000104">
    <property type="protein sequence ID" value="OEO31998.1"/>
    <property type="molecule type" value="Genomic_DNA"/>
</dbReference>
<dbReference type="PANTHER" id="PTHR35869:SF1">
    <property type="entry name" value="OUTER-MEMBRANE LIPOPROTEIN CARRIER PROTEIN"/>
    <property type="match status" value="1"/>
</dbReference>
<evidence type="ECO:0000256" key="1">
    <source>
        <dbReference type="ARBA" id="ARBA00022729"/>
    </source>
</evidence>
<dbReference type="PANTHER" id="PTHR35869">
    <property type="entry name" value="OUTER-MEMBRANE LIPOPROTEIN CARRIER PROTEIN"/>
    <property type="match status" value="1"/>
</dbReference>
<keyword evidence="4" id="KW-1185">Reference proteome</keyword>
<gene>
    <name evidence="3" type="ORF">VW23_013605</name>
</gene>
<evidence type="ECO:0000313" key="3">
    <source>
        <dbReference type="EMBL" id="OEO31998.1"/>
    </source>
</evidence>
<sequence length="209" mass="23767">MIRRSFLAFAALLAAFPALAQEARALTDAERDLITRINEHNSLIKTMVGRFLQIDTRGQRIEGTFFLERPGKILFRYNPPSYEQIVSVGRGFYVVDRKEKTQYAYPQDKVPLRQFLDSQIDLFKANIVAVAQSDDYFSVTLQDDTPAGVVRVALVFDTESLDMKQWTLTEPSGAELTFSLYDVEKDVAIPKSYFYIDPTFRSKSAPADT</sequence>
<protein>
    <recommendedName>
        <fullName evidence="5">Cell envelope biogenesis protein LolA</fullName>
    </recommendedName>
</protein>
<dbReference type="Proteomes" id="UP000095463">
    <property type="component" value="Unassembled WGS sequence"/>
</dbReference>
<proteinExistence type="predicted"/>
<comment type="caution">
    <text evidence="3">The sequence shown here is derived from an EMBL/GenBank/DDBJ whole genome shotgun (WGS) entry which is preliminary data.</text>
</comment>